<dbReference type="Gene3D" id="3.90.70.10">
    <property type="entry name" value="Cysteine proteinases"/>
    <property type="match status" value="1"/>
</dbReference>
<dbReference type="GO" id="GO:0004843">
    <property type="term" value="F:cysteine-type deubiquitinase activity"/>
    <property type="evidence" value="ECO:0007669"/>
    <property type="project" value="InterPro"/>
</dbReference>
<dbReference type="SUPFAM" id="SSF54001">
    <property type="entry name" value="Cysteine proteinases"/>
    <property type="match status" value="1"/>
</dbReference>
<sequence>MAAKLAVKLHLDPCGIKNKGNTCFFNASIQCLLSLPKIVRYFLDNSFDPTKQPFCLAFQNFIFEYKNNSKILDPSDFIGKIRGKIRLFDGKQQDAHSFLDSFITKLCDELDSSRDTKDSNIIKKALSISIEDKVKCQKCGFVSVVSSLPTMQYLSIKDSVQKSLNSYLENEERVDESSPWKCTECSTRTACPIVHSIKSTSDYFVIYLNRFQSIISKNNTQITVDQNININDVKYEAIGMVCHSGMLDGGHYYAFCKRDKWMEYNDSLVQPIERPEHSSSAYMIFYSRA</sequence>
<evidence type="ECO:0000259" key="1">
    <source>
        <dbReference type="PROSITE" id="PS50235"/>
    </source>
</evidence>
<dbReference type="InterPro" id="IPR028889">
    <property type="entry name" value="USP"/>
</dbReference>
<dbReference type="OMA" id="QIECLNC"/>
<feature type="domain" description="USP" evidence="1">
    <location>
        <begin position="14"/>
        <end position="289"/>
    </location>
</feature>
<dbReference type="RefSeq" id="XP_007603878.1">
    <property type="nucleotide sequence ID" value="XM_007603816.1"/>
</dbReference>
<reference evidence="3" key="1">
    <citation type="submission" date="2011-05" db="EMBL/GenBank/DDBJ databases">
        <title>The genome sequence of Vittaforma corneae strain ATCC 50505.</title>
        <authorList>
            <consortium name="The Broad Institute Genome Sequencing Platform"/>
            <person name="Cuomo C."/>
            <person name="Didier E."/>
            <person name="Bowers L."/>
            <person name="Young S.K."/>
            <person name="Zeng Q."/>
            <person name="Gargeya S."/>
            <person name="Fitzgerald M."/>
            <person name="Haas B."/>
            <person name="Abouelleil A."/>
            <person name="Alvarado L."/>
            <person name="Arachchi H.M."/>
            <person name="Berlin A."/>
            <person name="Chapman S.B."/>
            <person name="Gearin G."/>
            <person name="Goldberg J."/>
            <person name="Griggs A."/>
            <person name="Gujja S."/>
            <person name="Hansen M."/>
            <person name="Heiman D."/>
            <person name="Howarth C."/>
            <person name="Larimer J."/>
            <person name="Lui A."/>
            <person name="MacDonald P.J.P."/>
            <person name="McCowen C."/>
            <person name="Montmayeur A."/>
            <person name="Murphy C."/>
            <person name="Neiman D."/>
            <person name="Pearson M."/>
            <person name="Priest M."/>
            <person name="Roberts A."/>
            <person name="Saif S."/>
            <person name="Shea T."/>
            <person name="Sisk P."/>
            <person name="Stolte C."/>
            <person name="Sykes S."/>
            <person name="Wortman J."/>
            <person name="Nusbaum C."/>
            <person name="Birren B."/>
        </authorList>
    </citation>
    <scope>NUCLEOTIDE SEQUENCE [LARGE SCALE GENOMIC DNA]</scope>
    <source>
        <strain evidence="3">ATCC 50505</strain>
    </source>
</reference>
<dbReference type="GeneID" id="19881143"/>
<dbReference type="PANTHER" id="PTHR24006">
    <property type="entry name" value="UBIQUITIN CARBOXYL-TERMINAL HYDROLASE"/>
    <property type="match status" value="1"/>
</dbReference>
<dbReference type="PROSITE" id="PS00972">
    <property type="entry name" value="USP_1"/>
    <property type="match status" value="1"/>
</dbReference>
<organism evidence="2 3">
    <name type="scientific">Vittaforma corneae (strain ATCC 50505)</name>
    <name type="common">Microsporidian parasite</name>
    <name type="synonym">Nosema corneum</name>
    <dbReference type="NCBI Taxonomy" id="993615"/>
    <lineage>
        <taxon>Eukaryota</taxon>
        <taxon>Fungi</taxon>
        <taxon>Fungi incertae sedis</taxon>
        <taxon>Microsporidia</taxon>
        <taxon>Nosematidae</taxon>
        <taxon>Vittaforma</taxon>
    </lineage>
</organism>
<dbReference type="InterPro" id="IPR001394">
    <property type="entry name" value="Peptidase_C19_UCH"/>
</dbReference>
<dbReference type="FunCoup" id="L2GP60">
    <property type="interactions" value="85"/>
</dbReference>
<dbReference type="PANTHER" id="PTHR24006:SF827">
    <property type="entry name" value="UBIQUITIN CARBOXYL-TERMINAL HYDROLASE 34"/>
    <property type="match status" value="1"/>
</dbReference>
<gene>
    <name evidence="2" type="ORF">VICG_00425</name>
</gene>
<dbReference type="OrthoDB" id="420187at2759"/>
<dbReference type="Proteomes" id="UP000011082">
    <property type="component" value="Unassembled WGS sequence"/>
</dbReference>
<protein>
    <recommendedName>
        <fullName evidence="1">USP domain-containing protein</fullName>
    </recommendedName>
</protein>
<dbReference type="AlphaFoldDB" id="L2GP60"/>
<dbReference type="STRING" id="993615.L2GP60"/>
<evidence type="ECO:0000313" key="3">
    <source>
        <dbReference type="Proteomes" id="UP000011082"/>
    </source>
</evidence>
<dbReference type="InParanoid" id="L2GP60"/>
<dbReference type="InterPro" id="IPR050164">
    <property type="entry name" value="Peptidase_C19"/>
</dbReference>
<dbReference type="InterPro" id="IPR038765">
    <property type="entry name" value="Papain-like_cys_pep_sf"/>
</dbReference>
<keyword evidence="3" id="KW-1185">Reference proteome</keyword>
<dbReference type="Pfam" id="PF00443">
    <property type="entry name" value="UCH"/>
    <property type="match status" value="1"/>
</dbReference>
<dbReference type="GO" id="GO:0016579">
    <property type="term" value="P:protein deubiquitination"/>
    <property type="evidence" value="ECO:0007669"/>
    <property type="project" value="InterPro"/>
</dbReference>
<dbReference type="InterPro" id="IPR018200">
    <property type="entry name" value="USP_CS"/>
</dbReference>
<dbReference type="CDD" id="cd02257">
    <property type="entry name" value="Peptidase_C19"/>
    <property type="match status" value="1"/>
</dbReference>
<dbReference type="GO" id="GO:0005634">
    <property type="term" value="C:nucleus"/>
    <property type="evidence" value="ECO:0007669"/>
    <property type="project" value="TreeGrafter"/>
</dbReference>
<dbReference type="GO" id="GO:0005829">
    <property type="term" value="C:cytosol"/>
    <property type="evidence" value="ECO:0007669"/>
    <property type="project" value="TreeGrafter"/>
</dbReference>
<dbReference type="EMBL" id="JH370131">
    <property type="protein sequence ID" value="ELA42673.1"/>
    <property type="molecule type" value="Genomic_DNA"/>
</dbReference>
<dbReference type="VEuPathDB" id="MicrosporidiaDB:VICG_00425"/>
<accession>L2GP60</accession>
<proteinExistence type="predicted"/>
<evidence type="ECO:0000313" key="2">
    <source>
        <dbReference type="EMBL" id="ELA42673.1"/>
    </source>
</evidence>
<name>L2GP60_VITCO</name>
<dbReference type="PROSITE" id="PS50235">
    <property type="entry name" value="USP_3"/>
    <property type="match status" value="1"/>
</dbReference>
<dbReference type="HOGENOM" id="CLU_008279_1_0_1"/>